<dbReference type="SUPFAM" id="SSF56529">
    <property type="entry name" value="FAH"/>
    <property type="match status" value="1"/>
</dbReference>
<sequence length="283" mass="32063">MKVFKKGSLICILYKGQIYKKYSSDWNSFINRIDLYNEILIDLKNGSFFPSHMSIDELSLVSWDPPMDKQEIWCAGVTYSPSKKARMKESKTSKGAELYQLIYKAQRPELFFKSGKNRTVGHNAQVNIRRDSNNSVAEPELTYFLSSHGTIEGYTIGNDMTARDIEGDNPLYIPQAKTYEGCASIGPCLYVPESTSLLDFNINMTIERDNQVIFENTISSSDMCRNSEELISYLFNSCEFPFGCFLMTGTGIIPDQEFGLIRKDRVLITIDPIGCLVNTVGCR</sequence>
<dbReference type="InterPro" id="IPR036663">
    <property type="entry name" value="Fumarylacetoacetase_C_sf"/>
</dbReference>
<dbReference type="OrthoDB" id="9779415at2"/>
<gene>
    <name evidence="4" type="ORF">SAMN04487906_1898</name>
</gene>
<dbReference type="EMBL" id="FPAG01000005">
    <property type="protein sequence ID" value="SFS85155.1"/>
    <property type="molecule type" value="Genomic_DNA"/>
</dbReference>
<evidence type="ECO:0000313" key="5">
    <source>
        <dbReference type="Proteomes" id="UP000183209"/>
    </source>
</evidence>
<protein>
    <submittedName>
        <fullName evidence="4">2-dehydro-3-deoxy-D-arabinonate dehydratase</fullName>
    </submittedName>
</protein>
<comment type="similarity">
    <text evidence="1">Belongs to the FAH family.</text>
</comment>
<dbReference type="GO" id="GO:0046872">
    <property type="term" value="F:metal ion binding"/>
    <property type="evidence" value="ECO:0007669"/>
    <property type="project" value="UniProtKB-KW"/>
</dbReference>
<dbReference type="InterPro" id="IPR011234">
    <property type="entry name" value="Fumarylacetoacetase-like_C"/>
</dbReference>
<dbReference type="AlphaFoldDB" id="A0A1I6T7B0"/>
<dbReference type="Pfam" id="PF01557">
    <property type="entry name" value="FAA_hydrolase"/>
    <property type="match status" value="1"/>
</dbReference>
<dbReference type="Gene3D" id="3.90.850.10">
    <property type="entry name" value="Fumarylacetoacetase-like, C-terminal domain"/>
    <property type="match status" value="1"/>
</dbReference>
<dbReference type="GO" id="GO:0044281">
    <property type="term" value="P:small molecule metabolic process"/>
    <property type="evidence" value="ECO:0007669"/>
    <property type="project" value="UniProtKB-ARBA"/>
</dbReference>
<dbReference type="RefSeq" id="WP_074978455.1">
    <property type="nucleotide sequence ID" value="NZ_FPAG01000005.1"/>
</dbReference>
<feature type="domain" description="Fumarylacetoacetase-like C-terminal" evidence="3">
    <location>
        <begin position="104"/>
        <end position="280"/>
    </location>
</feature>
<evidence type="ECO:0000313" key="4">
    <source>
        <dbReference type="EMBL" id="SFS85155.1"/>
    </source>
</evidence>
<reference evidence="4 5" key="1">
    <citation type="submission" date="2016-10" db="EMBL/GenBank/DDBJ databases">
        <authorList>
            <person name="de Groot N.N."/>
        </authorList>
    </citation>
    <scope>NUCLEOTIDE SEQUENCE [LARGE SCALE GENOMIC DNA]</scope>
    <source>
        <strain evidence="4 5">CGMCC 1.6114</strain>
    </source>
</reference>
<dbReference type="InterPro" id="IPR051121">
    <property type="entry name" value="FAH"/>
</dbReference>
<accession>A0A1I6T7B0</accession>
<keyword evidence="2" id="KW-0479">Metal-binding</keyword>
<name>A0A1I6T7B0_9FLAO</name>
<evidence type="ECO:0000256" key="1">
    <source>
        <dbReference type="ARBA" id="ARBA00010211"/>
    </source>
</evidence>
<dbReference type="GO" id="GO:0003824">
    <property type="term" value="F:catalytic activity"/>
    <property type="evidence" value="ECO:0007669"/>
    <property type="project" value="InterPro"/>
</dbReference>
<evidence type="ECO:0000259" key="3">
    <source>
        <dbReference type="Pfam" id="PF01557"/>
    </source>
</evidence>
<dbReference type="PANTHER" id="PTHR42796">
    <property type="entry name" value="FUMARYLACETOACETATE HYDROLASE DOMAIN-CONTAINING PROTEIN 2A-RELATED"/>
    <property type="match status" value="1"/>
</dbReference>
<dbReference type="Proteomes" id="UP000183209">
    <property type="component" value="Unassembled WGS sequence"/>
</dbReference>
<evidence type="ECO:0000256" key="2">
    <source>
        <dbReference type="ARBA" id="ARBA00022723"/>
    </source>
</evidence>
<dbReference type="PANTHER" id="PTHR42796:SF7">
    <property type="entry name" value="2-DEHYDRO-3-DEOXY-D-ARABINONATE DEHYDRATASE"/>
    <property type="match status" value="1"/>
</dbReference>
<organism evidence="4 5">
    <name type="scientific">Zhouia amylolytica</name>
    <dbReference type="NCBI Taxonomy" id="376730"/>
    <lineage>
        <taxon>Bacteria</taxon>
        <taxon>Pseudomonadati</taxon>
        <taxon>Bacteroidota</taxon>
        <taxon>Flavobacteriia</taxon>
        <taxon>Flavobacteriales</taxon>
        <taxon>Flavobacteriaceae</taxon>
        <taxon>Zhouia</taxon>
    </lineage>
</organism>
<proteinExistence type="inferred from homology"/>